<evidence type="ECO:0000256" key="2">
    <source>
        <dbReference type="ARBA" id="ARBA00007639"/>
    </source>
</evidence>
<dbReference type="InterPro" id="IPR028082">
    <property type="entry name" value="Peripla_BP_I"/>
</dbReference>
<evidence type="ECO:0000256" key="1">
    <source>
        <dbReference type="ARBA" id="ARBA00004418"/>
    </source>
</evidence>
<evidence type="ECO:0000256" key="3">
    <source>
        <dbReference type="SAM" id="SignalP"/>
    </source>
</evidence>
<dbReference type="SUPFAM" id="SSF53822">
    <property type="entry name" value="Periplasmic binding protein-like I"/>
    <property type="match status" value="1"/>
</dbReference>
<comment type="similarity">
    <text evidence="2">Belongs to the bacterial solute-binding protein 2 family.</text>
</comment>
<organism evidence="5 6">
    <name type="scientific">Rubellimicrobium rubrum</name>
    <dbReference type="NCBI Taxonomy" id="2585369"/>
    <lineage>
        <taxon>Bacteria</taxon>
        <taxon>Pseudomonadati</taxon>
        <taxon>Pseudomonadota</taxon>
        <taxon>Alphaproteobacteria</taxon>
        <taxon>Rhodobacterales</taxon>
        <taxon>Roseobacteraceae</taxon>
        <taxon>Rubellimicrobium</taxon>
    </lineage>
</organism>
<comment type="caution">
    <text evidence="5">The sequence shown here is derived from an EMBL/GenBank/DDBJ whole genome shotgun (WGS) entry which is preliminary data.</text>
</comment>
<dbReference type="OrthoDB" id="9781890at2"/>
<sequence>MTMMKTLGLAALLATSATMALAQAKTLTPGQEVDMVLLPKFLGILVFDQAHEGAQEAHAELQNPGELLFQGPTPENSVAGQIEIMTTAGTQGVGAVMLSNNAGDQIVPAAQAAAESGTKIVTWDSPIPNGEGESVFIAQVDFEETGRVMADMAHEIMGGEGQFAVLSASPDAANQNAWIASLESVLASDEKYANLELVETVYGNDQSEESYNRALALVDSHPDLKLIMAPTTVGIQAAAKAMQDEGLCEQVKVSGLGLPAEMASYSLNGCAPQFALWDFRDLGYLTYQVAYGLATGQLTGEEGETFVAGRMGEYTIEADPGREGAKRVLMGPFTVYTAENVEAAAN</sequence>
<dbReference type="InterPro" id="IPR050555">
    <property type="entry name" value="Bact_Solute-Bind_Prot2"/>
</dbReference>
<evidence type="ECO:0000259" key="4">
    <source>
        <dbReference type="Pfam" id="PF13407"/>
    </source>
</evidence>
<feature type="domain" description="Periplasmic binding protein" evidence="4">
    <location>
        <begin position="37"/>
        <end position="297"/>
    </location>
</feature>
<proteinExistence type="inferred from homology"/>
<gene>
    <name evidence="5" type="ORF">FHG66_02540</name>
</gene>
<name>A0A5C4N4B1_9RHOB</name>
<keyword evidence="3" id="KW-0732">Signal</keyword>
<dbReference type="Gene3D" id="3.40.50.2300">
    <property type="match status" value="2"/>
</dbReference>
<accession>A0A5C4N4B1</accession>
<dbReference type="Proteomes" id="UP000305887">
    <property type="component" value="Unassembled WGS sequence"/>
</dbReference>
<keyword evidence="6" id="KW-1185">Reference proteome</keyword>
<dbReference type="PANTHER" id="PTHR30036">
    <property type="entry name" value="D-XYLOSE-BINDING PERIPLASMIC PROTEIN"/>
    <property type="match status" value="1"/>
</dbReference>
<protein>
    <submittedName>
        <fullName evidence="5">Substrate-binding domain-containing protein</fullName>
    </submittedName>
</protein>
<dbReference type="InterPro" id="IPR025997">
    <property type="entry name" value="SBP_2_dom"/>
</dbReference>
<dbReference type="AlphaFoldDB" id="A0A5C4N4B1"/>
<dbReference type="GO" id="GO:0030246">
    <property type="term" value="F:carbohydrate binding"/>
    <property type="evidence" value="ECO:0007669"/>
    <property type="project" value="TreeGrafter"/>
</dbReference>
<dbReference type="PANTHER" id="PTHR30036:SF8">
    <property type="entry name" value="ABC-TYPE SUGAR TRANSPORT SYSTEM PERIPLASMIC COMPONENT-LIKE PROTEIN"/>
    <property type="match status" value="1"/>
</dbReference>
<dbReference type="CDD" id="cd20000">
    <property type="entry name" value="PBP1_ABC_rhamnose"/>
    <property type="match status" value="1"/>
</dbReference>
<dbReference type="Pfam" id="PF13407">
    <property type="entry name" value="Peripla_BP_4"/>
    <property type="match status" value="1"/>
</dbReference>
<evidence type="ECO:0000313" key="5">
    <source>
        <dbReference type="EMBL" id="TNC52436.1"/>
    </source>
</evidence>
<feature type="signal peptide" evidence="3">
    <location>
        <begin position="1"/>
        <end position="22"/>
    </location>
</feature>
<dbReference type="GO" id="GO:0030288">
    <property type="term" value="C:outer membrane-bounded periplasmic space"/>
    <property type="evidence" value="ECO:0007669"/>
    <property type="project" value="TreeGrafter"/>
</dbReference>
<dbReference type="EMBL" id="VDFU01000002">
    <property type="protein sequence ID" value="TNC52436.1"/>
    <property type="molecule type" value="Genomic_DNA"/>
</dbReference>
<comment type="subcellular location">
    <subcellularLocation>
        <location evidence="1">Periplasm</location>
    </subcellularLocation>
</comment>
<reference evidence="5 6" key="1">
    <citation type="submission" date="2019-06" db="EMBL/GenBank/DDBJ databases">
        <title>YIM 131921 draft genome.</title>
        <authorList>
            <person name="Jiang L."/>
        </authorList>
    </citation>
    <scope>NUCLEOTIDE SEQUENCE [LARGE SCALE GENOMIC DNA]</scope>
    <source>
        <strain evidence="5 6">YIM 131921</strain>
    </source>
</reference>
<evidence type="ECO:0000313" key="6">
    <source>
        <dbReference type="Proteomes" id="UP000305887"/>
    </source>
</evidence>
<feature type="chain" id="PRO_5022660285" evidence="3">
    <location>
        <begin position="23"/>
        <end position="346"/>
    </location>
</feature>